<dbReference type="InterPro" id="IPR025500">
    <property type="entry name" value="DUF4390"/>
</dbReference>
<dbReference type="AlphaFoldDB" id="A0A842HP24"/>
<accession>A0A842HP24</accession>
<dbReference type="RefSeq" id="WP_185780346.1">
    <property type="nucleotide sequence ID" value="NZ_JACJUU010000011.1"/>
</dbReference>
<sequence length="195" mass="22541">MTFFRRLFSVWCVVGLFVVMQTGWSVARADQIVSVEPVVRNGQLYIDADVDIYVDPELRQAAEKGMPLYFTADLEIVADRWWWFDKVLANEHQTFRLSYNVLTRQWRVGAGDLTLPEATFEDALAYVKHIRGWAVAPADAFDTGKEYRGRLRLRLDTSRLPRPFRIDSFNSSAWSIVTPWKDFLFSISPQTPDPS</sequence>
<protein>
    <submittedName>
        <fullName evidence="1">DUF4390 domain-containing protein</fullName>
    </submittedName>
</protein>
<keyword evidence="2" id="KW-1185">Reference proteome</keyword>
<reference evidence="1 2" key="1">
    <citation type="submission" date="2020-08" db="EMBL/GenBank/DDBJ databases">
        <title>Paraeoetvoesia sp. YC-7-48 draft genome sequence.</title>
        <authorList>
            <person name="Yao L."/>
        </authorList>
    </citation>
    <scope>NUCLEOTIDE SEQUENCE [LARGE SCALE GENOMIC DNA]</scope>
    <source>
        <strain evidence="2">YC-7-48</strain>
    </source>
</reference>
<comment type="caution">
    <text evidence="1">The sequence shown here is derived from an EMBL/GenBank/DDBJ whole genome shotgun (WGS) entry which is preliminary data.</text>
</comment>
<proteinExistence type="predicted"/>
<organism evidence="1 2">
    <name type="scientific">Pusillimonas minor</name>
    <dbReference type="NCBI Taxonomy" id="2697024"/>
    <lineage>
        <taxon>Bacteria</taxon>
        <taxon>Pseudomonadati</taxon>
        <taxon>Pseudomonadota</taxon>
        <taxon>Betaproteobacteria</taxon>
        <taxon>Burkholderiales</taxon>
        <taxon>Alcaligenaceae</taxon>
        <taxon>Pusillimonas</taxon>
    </lineage>
</organism>
<dbReference type="Pfam" id="PF14334">
    <property type="entry name" value="DUF4390"/>
    <property type="match status" value="1"/>
</dbReference>
<gene>
    <name evidence="1" type="ORF">GTU67_12200</name>
</gene>
<dbReference type="EMBL" id="JACJUU010000011">
    <property type="protein sequence ID" value="MBC2770669.1"/>
    <property type="molecule type" value="Genomic_DNA"/>
</dbReference>
<name>A0A842HP24_9BURK</name>
<evidence type="ECO:0000313" key="2">
    <source>
        <dbReference type="Proteomes" id="UP000545386"/>
    </source>
</evidence>
<evidence type="ECO:0000313" key="1">
    <source>
        <dbReference type="EMBL" id="MBC2770669.1"/>
    </source>
</evidence>
<dbReference type="Proteomes" id="UP000545386">
    <property type="component" value="Unassembled WGS sequence"/>
</dbReference>